<organism evidence="6 7">
    <name type="scientific">Cronobacter sakazakii (strain ATCC BAA-894)</name>
    <name type="common">Enterobacter sakazakii</name>
    <dbReference type="NCBI Taxonomy" id="290339"/>
    <lineage>
        <taxon>Bacteria</taxon>
        <taxon>Pseudomonadati</taxon>
        <taxon>Pseudomonadota</taxon>
        <taxon>Gammaproteobacteria</taxon>
        <taxon>Enterobacterales</taxon>
        <taxon>Enterobacteriaceae</taxon>
        <taxon>Cronobacter</taxon>
    </lineage>
</organism>
<dbReference type="PROSITE" id="PS51464">
    <property type="entry name" value="SIS"/>
    <property type="match status" value="1"/>
</dbReference>
<keyword evidence="7" id="KW-1185">Reference proteome</keyword>
<feature type="domain" description="HTH rpiR-type" evidence="4">
    <location>
        <begin position="19"/>
        <end position="95"/>
    </location>
</feature>
<evidence type="ECO:0000259" key="5">
    <source>
        <dbReference type="PROSITE" id="PS51464"/>
    </source>
</evidence>
<dbReference type="GO" id="GO:0003700">
    <property type="term" value="F:DNA-binding transcription factor activity"/>
    <property type="evidence" value="ECO:0007669"/>
    <property type="project" value="InterPro"/>
</dbReference>
<keyword evidence="1" id="KW-0805">Transcription regulation</keyword>
<accession>A7MI97</accession>
<dbReference type="InterPro" id="IPR036388">
    <property type="entry name" value="WH-like_DNA-bd_sf"/>
</dbReference>
<dbReference type="SUPFAM" id="SSF53697">
    <property type="entry name" value="SIS domain"/>
    <property type="match status" value="1"/>
</dbReference>
<dbReference type="InterPro" id="IPR001347">
    <property type="entry name" value="SIS_dom"/>
</dbReference>
<dbReference type="Proteomes" id="UP000000260">
    <property type="component" value="Chromosome"/>
</dbReference>
<dbReference type="PANTHER" id="PTHR30514">
    <property type="entry name" value="GLUCOKINASE"/>
    <property type="match status" value="1"/>
</dbReference>
<keyword evidence="2" id="KW-0238">DNA-binding</keyword>
<dbReference type="KEGG" id="esa:ESA_03301"/>
<dbReference type="EMBL" id="CP000783">
    <property type="protein sequence ID" value="ABU78522.1"/>
    <property type="molecule type" value="Genomic_DNA"/>
</dbReference>
<dbReference type="InterPro" id="IPR000281">
    <property type="entry name" value="HTH_RpiR"/>
</dbReference>
<dbReference type="InterPro" id="IPR047640">
    <property type="entry name" value="RpiR-like"/>
</dbReference>
<evidence type="ECO:0000256" key="2">
    <source>
        <dbReference type="ARBA" id="ARBA00023125"/>
    </source>
</evidence>
<dbReference type="Gene3D" id="1.10.10.10">
    <property type="entry name" value="Winged helix-like DNA-binding domain superfamily/Winged helix DNA-binding domain"/>
    <property type="match status" value="1"/>
</dbReference>
<dbReference type="GO" id="GO:1901135">
    <property type="term" value="P:carbohydrate derivative metabolic process"/>
    <property type="evidence" value="ECO:0007669"/>
    <property type="project" value="InterPro"/>
</dbReference>
<keyword evidence="3" id="KW-0804">Transcription</keyword>
<dbReference type="Pfam" id="PF01380">
    <property type="entry name" value="SIS"/>
    <property type="match status" value="1"/>
</dbReference>
<feature type="domain" description="SIS" evidence="5">
    <location>
        <begin position="113"/>
        <end position="244"/>
    </location>
</feature>
<dbReference type="GO" id="GO:0003677">
    <property type="term" value="F:DNA binding"/>
    <property type="evidence" value="ECO:0007669"/>
    <property type="project" value="UniProtKB-KW"/>
</dbReference>
<dbReference type="InterPro" id="IPR009057">
    <property type="entry name" value="Homeodomain-like_sf"/>
</dbReference>
<reference evidence="6 7" key="1">
    <citation type="journal article" date="2010" name="PLoS ONE">
        <title>Genome sequence of Cronobacter sakazakii BAA-894 and comparative genomic hybridization analysis with other Cronobacter species.</title>
        <authorList>
            <person name="Kucerova E."/>
            <person name="Clifton S.W."/>
            <person name="Xia X.Q."/>
            <person name="Long F."/>
            <person name="Porwollik S."/>
            <person name="Fulton L."/>
            <person name="Fronick C."/>
            <person name="Minx P."/>
            <person name="Kyung K."/>
            <person name="Warren W."/>
            <person name="Fulton R."/>
            <person name="Feng D."/>
            <person name="Wollam A."/>
            <person name="Shah N."/>
            <person name="Bhonagiri V."/>
            <person name="Nash W.E."/>
            <person name="Hallsworth-Pepin K."/>
            <person name="Wilson R.K."/>
            <person name="McClelland M."/>
            <person name="Forsythe S.J."/>
        </authorList>
    </citation>
    <scope>NUCLEOTIDE SEQUENCE [LARGE SCALE GENOMIC DNA]</scope>
    <source>
        <strain evidence="6 7">ATCC BAA-894</strain>
    </source>
</reference>
<evidence type="ECO:0000313" key="7">
    <source>
        <dbReference type="Proteomes" id="UP000000260"/>
    </source>
</evidence>
<dbReference type="HOGENOM" id="CLU_055769_4_5_6"/>
<dbReference type="PANTHER" id="PTHR30514:SF1">
    <property type="entry name" value="HTH-TYPE TRANSCRIPTIONAL REGULATOR HEXR-RELATED"/>
    <property type="match status" value="1"/>
</dbReference>
<dbReference type="InterPro" id="IPR046348">
    <property type="entry name" value="SIS_dom_sf"/>
</dbReference>
<evidence type="ECO:0000256" key="1">
    <source>
        <dbReference type="ARBA" id="ARBA00023015"/>
    </source>
</evidence>
<dbReference type="AlphaFoldDB" id="A7MI97"/>
<dbReference type="GO" id="GO:0097367">
    <property type="term" value="F:carbohydrate derivative binding"/>
    <property type="evidence" value="ECO:0007669"/>
    <property type="project" value="InterPro"/>
</dbReference>
<dbReference type="Pfam" id="PF01418">
    <property type="entry name" value="HTH_6"/>
    <property type="match status" value="1"/>
</dbReference>
<dbReference type="PROSITE" id="PS51071">
    <property type="entry name" value="HTH_RPIR"/>
    <property type="match status" value="1"/>
</dbReference>
<evidence type="ECO:0008006" key="8">
    <source>
        <dbReference type="Google" id="ProtNLM"/>
    </source>
</evidence>
<evidence type="ECO:0000313" key="6">
    <source>
        <dbReference type="EMBL" id="ABU78522.1"/>
    </source>
</evidence>
<dbReference type="InterPro" id="IPR035472">
    <property type="entry name" value="RpiR-like_SIS"/>
</dbReference>
<gene>
    <name evidence="6" type="ordered locus">ESA_03301</name>
</gene>
<dbReference type="CDD" id="cd05013">
    <property type="entry name" value="SIS_RpiR"/>
    <property type="match status" value="1"/>
</dbReference>
<protein>
    <recommendedName>
        <fullName evidence="8">MurR/RpiR family transcriptional regulator</fullName>
    </recommendedName>
</protein>
<sequence>MFFPITNFKLITYTRFTRITINVKRDHVMNNLSRTERIVYEYILCNIHRLSGISAKMIASQTFTTTTSVNRVCKKMGYSGYTELRYKCGFPLQTKPHVSDKMSNGQEKDIAELCQQLHQAQHIYLYARGGTLTSLSYLSRFLSIAGIPHLMLTDVHQLALINKGTLLLVSKSGETKAIVEMARNAKRKNIRVMAITRNNSSLSQVASRTWAVEDADEASSLYQRESQIKILDFIDSIGCKLLTTPDA</sequence>
<name>A7MI97_CROS8</name>
<dbReference type="SUPFAM" id="SSF46689">
    <property type="entry name" value="Homeodomain-like"/>
    <property type="match status" value="1"/>
</dbReference>
<evidence type="ECO:0000259" key="4">
    <source>
        <dbReference type="PROSITE" id="PS51071"/>
    </source>
</evidence>
<evidence type="ECO:0000256" key="3">
    <source>
        <dbReference type="ARBA" id="ARBA00023163"/>
    </source>
</evidence>
<proteinExistence type="predicted"/>
<dbReference type="Gene3D" id="3.40.50.10490">
    <property type="entry name" value="Glucose-6-phosphate isomerase like protein, domain 1"/>
    <property type="match status" value="1"/>
</dbReference>